<evidence type="ECO:0000259" key="10">
    <source>
        <dbReference type="Pfam" id="PF13639"/>
    </source>
</evidence>
<gene>
    <name evidence="11" type="ORF">JXQ802_LOCUS46586</name>
</gene>
<dbReference type="InterPro" id="IPR001841">
    <property type="entry name" value="Znf_RING"/>
</dbReference>
<reference evidence="11" key="1">
    <citation type="submission" date="2021-02" db="EMBL/GenBank/DDBJ databases">
        <authorList>
            <person name="Nowell W R."/>
        </authorList>
    </citation>
    <scope>NUCLEOTIDE SEQUENCE</scope>
</reference>
<keyword evidence="4" id="KW-0812">Transmembrane</keyword>
<evidence type="ECO:0000256" key="6">
    <source>
        <dbReference type="ARBA" id="ARBA00022771"/>
    </source>
</evidence>
<dbReference type="Proteomes" id="UP000663870">
    <property type="component" value="Unassembled WGS sequence"/>
</dbReference>
<dbReference type="UniPathway" id="UPA00143"/>
<evidence type="ECO:0000256" key="7">
    <source>
        <dbReference type="ARBA" id="ARBA00022833"/>
    </source>
</evidence>
<evidence type="ECO:0000256" key="5">
    <source>
        <dbReference type="ARBA" id="ARBA00022723"/>
    </source>
</evidence>
<dbReference type="SUPFAM" id="SSF57850">
    <property type="entry name" value="RING/U-box"/>
    <property type="match status" value="1"/>
</dbReference>
<protein>
    <recommendedName>
        <fullName evidence="10">RING-type domain-containing protein</fullName>
    </recommendedName>
</protein>
<dbReference type="GO" id="GO:0016020">
    <property type="term" value="C:membrane"/>
    <property type="evidence" value="ECO:0007669"/>
    <property type="project" value="UniProtKB-SubCell"/>
</dbReference>
<accession>A0A815ZFT5</accession>
<sequence length="316" mass="35541">MEPVEASQSGDYLSFYTHPSASMKIPNFNLFDTVTAAEIYDSTVNSLSNGNNKTNLHHTGQHIYSTNNDYTSSISISNGYWSYSTQPYLPHTTRQYMVNQASSASASDTSSLPTEQALSYYTHESYSYMQKMSGNYPNNSVNRIIWFWIILILPHRHPQKIFQFYFVHICVISVNILIRLGGPPSQSTILRMTMSSICIAYSTFVHHRRETNNRIEEIRRNGVLNPAANFNPSSTASISATINSSSTTTQNISTWTINENQANNDGCTCVICMNTYSKGETVNGLPHCTHFFHRKCIQAWLVGSNAQDAHATTVRR</sequence>
<name>A0A815ZFT5_9BILA</name>
<dbReference type="EMBL" id="CAJNOL010004265">
    <property type="protein sequence ID" value="CAF1584535.1"/>
    <property type="molecule type" value="Genomic_DNA"/>
</dbReference>
<keyword evidence="6" id="KW-0863">Zinc-finger</keyword>
<keyword evidence="3" id="KW-0808">Transferase</keyword>
<evidence type="ECO:0000256" key="9">
    <source>
        <dbReference type="ARBA" id="ARBA00023136"/>
    </source>
</evidence>
<keyword evidence="8" id="KW-1133">Transmembrane helix</keyword>
<evidence type="ECO:0000256" key="3">
    <source>
        <dbReference type="ARBA" id="ARBA00022679"/>
    </source>
</evidence>
<dbReference type="InterPro" id="IPR044600">
    <property type="entry name" value="ATL1/ATL16-like"/>
</dbReference>
<dbReference type="InterPro" id="IPR013083">
    <property type="entry name" value="Znf_RING/FYVE/PHD"/>
</dbReference>
<dbReference type="GO" id="GO:0016567">
    <property type="term" value="P:protein ubiquitination"/>
    <property type="evidence" value="ECO:0007669"/>
    <property type="project" value="UniProtKB-UniPathway"/>
</dbReference>
<comment type="pathway">
    <text evidence="2">Protein modification; protein ubiquitination.</text>
</comment>
<comment type="subcellular location">
    <subcellularLocation>
        <location evidence="1">Membrane</location>
        <topology evidence="1">Single-pass membrane protein</topology>
    </subcellularLocation>
</comment>
<dbReference type="GO" id="GO:0016740">
    <property type="term" value="F:transferase activity"/>
    <property type="evidence" value="ECO:0007669"/>
    <property type="project" value="UniProtKB-KW"/>
</dbReference>
<comment type="caution">
    <text evidence="11">The sequence shown here is derived from an EMBL/GenBank/DDBJ whole genome shotgun (WGS) entry which is preliminary data.</text>
</comment>
<dbReference type="GO" id="GO:0008270">
    <property type="term" value="F:zinc ion binding"/>
    <property type="evidence" value="ECO:0007669"/>
    <property type="project" value="UniProtKB-KW"/>
</dbReference>
<proteinExistence type="predicted"/>
<dbReference type="Pfam" id="PF13639">
    <property type="entry name" value="zf-RING_2"/>
    <property type="match status" value="1"/>
</dbReference>
<dbReference type="PANTHER" id="PTHR46913">
    <property type="entry name" value="RING-H2 FINGER PROTEIN ATL16"/>
    <property type="match status" value="1"/>
</dbReference>
<evidence type="ECO:0000256" key="2">
    <source>
        <dbReference type="ARBA" id="ARBA00004906"/>
    </source>
</evidence>
<dbReference type="AlphaFoldDB" id="A0A815ZFT5"/>
<evidence type="ECO:0000256" key="1">
    <source>
        <dbReference type="ARBA" id="ARBA00004167"/>
    </source>
</evidence>
<keyword evidence="12" id="KW-1185">Reference proteome</keyword>
<evidence type="ECO:0000313" key="11">
    <source>
        <dbReference type="EMBL" id="CAF1584535.1"/>
    </source>
</evidence>
<evidence type="ECO:0000256" key="4">
    <source>
        <dbReference type="ARBA" id="ARBA00022692"/>
    </source>
</evidence>
<keyword evidence="9" id="KW-0472">Membrane</keyword>
<dbReference type="Gene3D" id="3.30.40.10">
    <property type="entry name" value="Zinc/RING finger domain, C3HC4 (zinc finger)"/>
    <property type="match status" value="1"/>
</dbReference>
<keyword evidence="7" id="KW-0862">Zinc</keyword>
<evidence type="ECO:0000256" key="8">
    <source>
        <dbReference type="ARBA" id="ARBA00022989"/>
    </source>
</evidence>
<keyword evidence="5" id="KW-0479">Metal-binding</keyword>
<evidence type="ECO:0000313" key="12">
    <source>
        <dbReference type="Proteomes" id="UP000663870"/>
    </source>
</evidence>
<feature type="domain" description="RING-type" evidence="10">
    <location>
        <begin position="268"/>
        <end position="304"/>
    </location>
</feature>
<organism evidence="11 12">
    <name type="scientific">Rotaria sordida</name>
    <dbReference type="NCBI Taxonomy" id="392033"/>
    <lineage>
        <taxon>Eukaryota</taxon>
        <taxon>Metazoa</taxon>
        <taxon>Spiralia</taxon>
        <taxon>Gnathifera</taxon>
        <taxon>Rotifera</taxon>
        <taxon>Eurotatoria</taxon>
        <taxon>Bdelloidea</taxon>
        <taxon>Philodinida</taxon>
        <taxon>Philodinidae</taxon>
        <taxon>Rotaria</taxon>
    </lineage>
</organism>
<dbReference type="PANTHER" id="PTHR46913:SF1">
    <property type="entry name" value="RING-H2 FINGER PROTEIN ATL16"/>
    <property type="match status" value="1"/>
</dbReference>